<feature type="domain" description="VWFA" evidence="7">
    <location>
        <begin position="241"/>
        <end position="417"/>
    </location>
</feature>
<dbReference type="FunFam" id="3.40.50.410:FF:000004">
    <property type="entry name" value="collagen alpha-6(VI) chain"/>
    <property type="match status" value="1"/>
</dbReference>
<feature type="domain" description="VWFA" evidence="7">
    <location>
        <begin position="22"/>
        <end position="196"/>
    </location>
</feature>
<keyword evidence="5" id="KW-0176">Collagen</keyword>
<dbReference type="SMART" id="SM00327">
    <property type="entry name" value="VWA"/>
    <property type="match status" value="2"/>
</dbReference>
<keyword evidence="3" id="KW-0732">Signal</keyword>
<dbReference type="PROSITE" id="PS50234">
    <property type="entry name" value="VWFA"/>
    <property type="match status" value="2"/>
</dbReference>
<evidence type="ECO:0000256" key="1">
    <source>
        <dbReference type="ARBA" id="ARBA00004239"/>
    </source>
</evidence>
<dbReference type="SUPFAM" id="SSF53300">
    <property type="entry name" value="vWA-like"/>
    <property type="match status" value="2"/>
</dbReference>
<reference evidence="8" key="1">
    <citation type="submission" date="2025-08" db="UniProtKB">
        <authorList>
            <consortium name="Ensembl"/>
        </authorList>
    </citation>
    <scope>IDENTIFICATION</scope>
</reference>
<evidence type="ECO:0000313" key="8">
    <source>
        <dbReference type="Ensembl" id="ENSCABP00000007819.1"/>
    </source>
</evidence>
<dbReference type="CDD" id="cd01472">
    <property type="entry name" value="vWA_collagen"/>
    <property type="match status" value="1"/>
</dbReference>
<keyword evidence="4" id="KW-0677">Repeat</keyword>
<dbReference type="InterPro" id="IPR050525">
    <property type="entry name" value="ECM_Assembly_Org"/>
</dbReference>
<evidence type="ECO:0000256" key="3">
    <source>
        <dbReference type="ARBA" id="ARBA00022729"/>
    </source>
</evidence>
<name>A0A8C0GER2_CHEAB</name>
<evidence type="ECO:0000256" key="6">
    <source>
        <dbReference type="ARBA" id="ARBA00023180"/>
    </source>
</evidence>
<organism evidence="8 9">
    <name type="scientific">Chelonoidis abingdonii</name>
    <name type="common">Abingdon island giant tortoise</name>
    <name type="synonym">Testudo abingdonii</name>
    <dbReference type="NCBI Taxonomy" id="106734"/>
    <lineage>
        <taxon>Eukaryota</taxon>
        <taxon>Metazoa</taxon>
        <taxon>Chordata</taxon>
        <taxon>Craniata</taxon>
        <taxon>Vertebrata</taxon>
        <taxon>Euteleostomi</taxon>
        <taxon>Archelosauria</taxon>
        <taxon>Testudinata</taxon>
        <taxon>Testudines</taxon>
        <taxon>Cryptodira</taxon>
        <taxon>Durocryptodira</taxon>
        <taxon>Testudinoidea</taxon>
        <taxon>Testudinidae</taxon>
        <taxon>Chelonoidis</taxon>
    </lineage>
</organism>
<dbReference type="GeneTree" id="ENSGT00940000163168"/>
<dbReference type="GO" id="GO:0005576">
    <property type="term" value="C:extracellular region"/>
    <property type="evidence" value="ECO:0007669"/>
    <property type="project" value="UniProtKB-SubCell"/>
</dbReference>
<sequence>MHPVRIEKSYVSSVCREASVADIVFLVDESWSIGKENFRNIQDFLYIIVSSFDVGEDKIRIGLIQYSDAPHTEFFLNTYHRKEYILEKIQKLRYQGGGTKTGQSLQFMLENHFKKTAGSRREEGVPQIAVVITDGQAQDNIQEPAKEIKDAGITLYAIGIKGASLVELQEIASDPDDKHVYEVEDFTDLQDISHNMLEVLCTAVEEVNQIAHASQGMSTSPLYKTVTCNQIMVCRKATLADIVFLVDTSTSIGRENFQKVKNFLYTLVSSLNVSSDQIRVGLAQYSNKTFRVFLLNQYSLKSDILEQIQNLPYRSGGSYTGTALDFVRTTYFTESAGSRVLENVPQIVILITDGESNDEVKIPANKLKARGISVYVIGINVQDTTKLQEIANKPLNKFLFSIDSYDLQGYYPGTQTVVLFPAQPQTACATMGKSLSLSLSQLPVFTMGY</sequence>
<evidence type="ECO:0000259" key="7">
    <source>
        <dbReference type="PROSITE" id="PS50234"/>
    </source>
</evidence>
<proteinExistence type="predicted"/>
<keyword evidence="2" id="KW-0964">Secreted</keyword>
<dbReference type="Pfam" id="PF00092">
    <property type="entry name" value="VWA"/>
    <property type="match status" value="2"/>
</dbReference>
<protein>
    <recommendedName>
        <fullName evidence="7">VWFA domain-containing protein</fullName>
    </recommendedName>
</protein>
<keyword evidence="9" id="KW-1185">Reference proteome</keyword>
<dbReference type="Gene3D" id="3.40.50.410">
    <property type="entry name" value="von Willebrand factor, type A domain"/>
    <property type="match status" value="2"/>
</dbReference>
<dbReference type="PRINTS" id="PR00453">
    <property type="entry name" value="VWFADOMAIN"/>
</dbReference>
<dbReference type="GO" id="GO:0005581">
    <property type="term" value="C:collagen trimer"/>
    <property type="evidence" value="ECO:0007669"/>
    <property type="project" value="UniProtKB-KW"/>
</dbReference>
<dbReference type="Proteomes" id="UP000694404">
    <property type="component" value="Unplaced"/>
</dbReference>
<dbReference type="PANTHER" id="PTHR24020:SF86">
    <property type="entry name" value="COLLAGEN, TYPE VI, ALPHA 4"/>
    <property type="match status" value="1"/>
</dbReference>
<evidence type="ECO:0000313" key="9">
    <source>
        <dbReference type="Proteomes" id="UP000694404"/>
    </source>
</evidence>
<dbReference type="InterPro" id="IPR036465">
    <property type="entry name" value="vWFA_dom_sf"/>
</dbReference>
<evidence type="ECO:0000256" key="4">
    <source>
        <dbReference type="ARBA" id="ARBA00022737"/>
    </source>
</evidence>
<evidence type="ECO:0000256" key="2">
    <source>
        <dbReference type="ARBA" id="ARBA00022525"/>
    </source>
</evidence>
<reference evidence="8" key="2">
    <citation type="submission" date="2025-09" db="UniProtKB">
        <authorList>
            <consortium name="Ensembl"/>
        </authorList>
    </citation>
    <scope>IDENTIFICATION</scope>
</reference>
<dbReference type="PANTHER" id="PTHR24020">
    <property type="entry name" value="COLLAGEN ALPHA"/>
    <property type="match status" value="1"/>
</dbReference>
<dbReference type="Ensembl" id="ENSCABT00000008553.1">
    <property type="protein sequence ID" value="ENSCABP00000007819.1"/>
    <property type="gene ID" value="ENSCABG00000005891.1"/>
</dbReference>
<dbReference type="InterPro" id="IPR002035">
    <property type="entry name" value="VWF_A"/>
</dbReference>
<dbReference type="AlphaFoldDB" id="A0A8C0GER2"/>
<evidence type="ECO:0000256" key="5">
    <source>
        <dbReference type="ARBA" id="ARBA00023119"/>
    </source>
</evidence>
<accession>A0A8C0GER2</accession>
<comment type="subcellular location">
    <subcellularLocation>
        <location evidence="1">Secreted</location>
        <location evidence="1">Extracellular space</location>
    </subcellularLocation>
</comment>
<keyword evidence="6" id="KW-0325">Glycoprotein</keyword>
<dbReference type="FunFam" id="3.40.50.410:FF:000001">
    <property type="entry name" value="Collagen, type XII, alpha 1"/>
    <property type="match status" value="1"/>
</dbReference>